<keyword evidence="1" id="KW-0472">Membrane</keyword>
<dbReference type="Pfam" id="PF08792">
    <property type="entry name" value="A2L_zn_ribbon"/>
    <property type="match status" value="1"/>
</dbReference>
<dbReference type="EMBL" id="QZWG01000002">
    <property type="protein sequence ID" value="RZC27390.1"/>
    <property type="molecule type" value="Genomic_DNA"/>
</dbReference>
<name>A0A445LVZ0_GLYSO</name>
<organism evidence="3 4">
    <name type="scientific">Glycine soja</name>
    <name type="common">Wild soybean</name>
    <dbReference type="NCBI Taxonomy" id="3848"/>
    <lineage>
        <taxon>Eukaryota</taxon>
        <taxon>Viridiplantae</taxon>
        <taxon>Streptophyta</taxon>
        <taxon>Embryophyta</taxon>
        <taxon>Tracheophyta</taxon>
        <taxon>Spermatophyta</taxon>
        <taxon>Magnoliopsida</taxon>
        <taxon>eudicotyledons</taxon>
        <taxon>Gunneridae</taxon>
        <taxon>Pentapetalae</taxon>
        <taxon>rosids</taxon>
        <taxon>fabids</taxon>
        <taxon>Fabales</taxon>
        <taxon>Fabaceae</taxon>
        <taxon>Papilionoideae</taxon>
        <taxon>50 kb inversion clade</taxon>
        <taxon>NPAAA clade</taxon>
        <taxon>indigoferoid/millettioid clade</taxon>
        <taxon>Phaseoleae</taxon>
        <taxon>Glycine</taxon>
        <taxon>Glycine subgen. Soja</taxon>
    </lineage>
</organism>
<dbReference type="PANTHER" id="PTHR36809">
    <property type="entry name" value="TRANSMEMBRANE PROTEIN"/>
    <property type="match status" value="1"/>
</dbReference>
<comment type="caution">
    <text evidence="3">The sequence shown here is derived from an EMBL/GenBank/DDBJ whole genome shotgun (WGS) entry which is preliminary data.</text>
</comment>
<protein>
    <recommendedName>
        <fullName evidence="2">Viral late gene transcription factor 3 zinc ribbon domain-containing protein</fullName>
    </recommendedName>
</protein>
<evidence type="ECO:0000256" key="1">
    <source>
        <dbReference type="SAM" id="Phobius"/>
    </source>
</evidence>
<evidence type="ECO:0000313" key="3">
    <source>
        <dbReference type="EMBL" id="RZC27390.1"/>
    </source>
</evidence>
<dbReference type="Proteomes" id="UP000289340">
    <property type="component" value="Chromosome 2"/>
</dbReference>
<keyword evidence="4" id="KW-1185">Reference proteome</keyword>
<feature type="transmembrane region" description="Helical" evidence="1">
    <location>
        <begin position="112"/>
        <end position="131"/>
    </location>
</feature>
<feature type="domain" description="Viral late gene transcription factor 3 zinc ribbon" evidence="2">
    <location>
        <begin position="67"/>
        <end position="96"/>
    </location>
</feature>
<dbReference type="AlphaFoldDB" id="A0A445LVZ0"/>
<proteinExistence type="predicted"/>
<sequence>MNGLGQLVTVPWKQQQRRTELSRDSKKDKKENGVPKLGFDFVCLNFAAGVTPFVVAGIEFSKRIIAQKRCEVCGGSGLVLREKEKDYLRCPECGMIAFTSSSSHIMYSIKRVSSLAILEKILLLLISTALYKKPYFNNDNFILAEIRCL</sequence>
<dbReference type="InterPro" id="IPR014900">
    <property type="entry name" value="VLTF-3_Zn_ribbon"/>
</dbReference>
<reference evidence="3 4" key="1">
    <citation type="submission" date="2018-09" db="EMBL/GenBank/DDBJ databases">
        <title>A high-quality reference genome of wild soybean provides a powerful tool to mine soybean genomes.</title>
        <authorList>
            <person name="Xie M."/>
            <person name="Chung C.Y.L."/>
            <person name="Li M.-W."/>
            <person name="Wong F.-L."/>
            <person name="Chan T.-F."/>
            <person name="Lam H.-M."/>
        </authorList>
    </citation>
    <scope>NUCLEOTIDE SEQUENCE [LARGE SCALE GENOMIC DNA]</scope>
    <source>
        <strain evidence="4">cv. W05</strain>
        <tissue evidence="3">Hypocotyl of etiolated seedlings</tissue>
    </source>
</reference>
<evidence type="ECO:0000313" key="4">
    <source>
        <dbReference type="Proteomes" id="UP000289340"/>
    </source>
</evidence>
<dbReference type="PANTHER" id="PTHR36809:SF1">
    <property type="entry name" value="TRANSMEMBRANE PROTEIN"/>
    <property type="match status" value="1"/>
</dbReference>
<gene>
    <name evidence="3" type="ORF">D0Y65_005483</name>
</gene>
<feature type="transmembrane region" description="Helical" evidence="1">
    <location>
        <begin position="37"/>
        <end position="58"/>
    </location>
</feature>
<keyword evidence="1" id="KW-0812">Transmembrane</keyword>
<accession>A0A445LVZ0</accession>
<keyword evidence="1" id="KW-1133">Transmembrane helix</keyword>
<evidence type="ECO:0000259" key="2">
    <source>
        <dbReference type="Pfam" id="PF08792"/>
    </source>
</evidence>